<accession>A3K2K8</accession>
<dbReference type="Proteomes" id="UP000005713">
    <property type="component" value="Unassembled WGS sequence"/>
</dbReference>
<reference evidence="2 3" key="1">
    <citation type="submission" date="2006-06" db="EMBL/GenBank/DDBJ databases">
        <authorList>
            <person name="Moran M.A."/>
            <person name="Ferriera S."/>
            <person name="Johnson J."/>
            <person name="Kravitz S."/>
            <person name="Beeson K."/>
            <person name="Sutton G."/>
            <person name="Rogers Y.-H."/>
            <person name="Friedman R."/>
            <person name="Frazier M."/>
            <person name="Venter J.C."/>
        </authorList>
    </citation>
    <scope>NUCLEOTIDE SEQUENCE [LARGE SCALE GENOMIC DNA]</scope>
    <source>
        <strain evidence="2 3">E-37</strain>
    </source>
</reference>
<keyword evidence="1" id="KW-0472">Membrane</keyword>
<evidence type="ECO:0000256" key="1">
    <source>
        <dbReference type="SAM" id="Phobius"/>
    </source>
</evidence>
<sequence length="136" mass="13981">MSERETGIGQIPSYISAALQEIRALIHVEAELAKAEISHNVSKMGGGIGFLVGAAILALVALMTLAAAATIALYEAGVPLLGSVLSVGLVLLVLAIIVGLVGKRRVNPGSIVPTRTLNNIRADLDAAGEYRNAPSD</sequence>
<keyword evidence="1" id="KW-1133">Transmembrane helix</keyword>
<evidence type="ECO:0000313" key="3">
    <source>
        <dbReference type="Proteomes" id="UP000005713"/>
    </source>
</evidence>
<keyword evidence="3" id="KW-1185">Reference proteome</keyword>
<proteinExistence type="predicted"/>
<feature type="transmembrane region" description="Helical" evidence="1">
    <location>
        <begin position="48"/>
        <end position="74"/>
    </location>
</feature>
<dbReference type="RefSeq" id="WP_005858325.1">
    <property type="nucleotide sequence ID" value="NZ_AAYA01000005.1"/>
</dbReference>
<dbReference type="EMBL" id="AAYA01000005">
    <property type="protein sequence ID" value="EBA08417.1"/>
    <property type="molecule type" value="Genomic_DNA"/>
</dbReference>
<dbReference type="InterPro" id="IPR009937">
    <property type="entry name" value="Phage_holin_3_6"/>
</dbReference>
<organism evidence="2 3">
    <name type="scientific">Sagittula stellata (strain ATCC 700073 / DSM 11524 / E-37)</name>
    <dbReference type="NCBI Taxonomy" id="388399"/>
    <lineage>
        <taxon>Bacteria</taxon>
        <taxon>Pseudomonadati</taxon>
        <taxon>Pseudomonadota</taxon>
        <taxon>Alphaproteobacteria</taxon>
        <taxon>Rhodobacterales</taxon>
        <taxon>Roseobacteraceae</taxon>
        <taxon>Sagittula</taxon>
    </lineage>
</organism>
<keyword evidence="1" id="KW-0812">Transmembrane</keyword>
<gene>
    <name evidence="2" type="ORF">SSE37_16433</name>
</gene>
<dbReference type="Pfam" id="PF07332">
    <property type="entry name" value="Phage_holin_3_6"/>
    <property type="match status" value="1"/>
</dbReference>
<dbReference type="AlphaFoldDB" id="A3K2K8"/>
<name>A3K2K8_SAGS3</name>
<protein>
    <recommendedName>
        <fullName evidence="4">Integral membrane protein</fullName>
    </recommendedName>
</protein>
<feature type="transmembrane region" description="Helical" evidence="1">
    <location>
        <begin position="80"/>
        <end position="101"/>
    </location>
</feature>
<comment type="caution">
    <text evidence="2">The sequence shown here is derived from an EMBL/GenBank/DDBJ whole genome shotgun (WGS) entry which is preliminary data.</text>
</comment>
<evidence type="ECO:0000313" key="2">
    <source>
        <dbReference type="EMBL" id="EBA08417.1"/>
    </source>
</evidence>
<dbReference type="OrthoDB" id="9850906at2"/>
<evidence type="ECO:0008006" key="4">
    <source>
        <dbReference type="Google" id="ProtNLM"/>
    </source>
</evidence>